<organism evidence="3 4">
    <name type="scientific">Dryococelus australis</name>
    <dbReference type="NCBI Taxonomy" id="614101"/>
    <lineage>
        <taxon>Eukaryota</taxon>
        <taxon>Metazoa</taxon>
        <taxon>Ecdysozoa</taxon>
        <taxon>Arthropoda</taxon>
        <taxon>Hexapoda</taxon>
        <taxon>Insecta</taxon>
        <taxon>Pterygota</taxon>
        <taxon>Neoptera</taxon>
        <taxon>Polyneoptera</taxon>
        <taxon>Phasmatodea</taxon>
        <taxon>Verophasmatodea</taxon>
        <taxon>Anareolatae</taxon>
        <taxon>Phasmatidae</taxon>
        <taxon>Eurycanthinae</taxon>
        <taxon>Dryococelus</taxon>
    </lineage>
</organism>
<feature type="compositionally biased region" description="Basic and acidic residues" evidence="1">
    <location>
        <begin position="317"/>
        <end position="328"/>
    </location>
</feature>
<comment type="caution">
    <text evidence="3">The sequence shown here is derived from an EMBL/GenBank/DDBJ whole genome shotgun (WGS) entry which is preliminary data.</text>
</comment>
<gene>
    <name evidence="3" type="ORF">PR048_010630</name>
</gene>
<feature type="region of interest" description="Disordered" evidence="1">
    <location>
        <begin position="296"/>
        <end position="332"/>
    </location>
</feature>
<evidence type="ECO:0000313" key="3">
    <source>
        <dbReference type="EMBL" id="KAJ8891116.1"/>
    </source>
</evidence>
<feature type="chain" id="PRO_5045908379" evidence="2">
    <location>
        <begin position="18"/>
        <end position="546"/>
    </location>
</feature>
<sequence>MFFLVCILVLGSPLCSSVRLQHSDDPQDRRARGRSLLGNYPRLEDQQKRGASASVAVIQNSSRPQVMARGYLGSGVAGNIPIPACGPNSRCESAVVMDVGNLGSSSERDGEVHLLLVAQQSRQKEGYRGAEKCKVDSAGCRLRIRDEWIGMHRTLEAAAGGTVNSCASGFATLLVVLGCLAFFRPTDYFRGCQGGGSPDYWSLPSPTDWKSWCEPGSIPRPVHSGFLQEGIVPDDAAGRRVFSGISRFSLPSFRRCALQSPHFRTLIGSQDLDVKSRPRFTSHRVHCSVHTRAASEYTSVKHKPTAAARSSDDSDEQYSRNRGPDKRGIRIKNPPQVARDAILVCLKVCSFSRAGEACLENRDTTARVTQTDKAVVFKSSSLSSNEFAQIYLAALTPGLEKDSRQDYVKLHSHRLFTLSVDREQSIQPCRIACVTAPFASALRIEIVVSVPARAAGQVRELNIMVVLAMLVQQQLCLLRPSRLLRSKVAIRATVEGASRSSSALRARHSTGSAACSDASQGGYHVTSRHNVEVRCDFEQEKGGFGR</sequence>
<feature type="signal peptide" evidence="2">
    <location>
        <begin position="1"/>
        <end position="17"/>
    </location>
</feature>
<evidence type="ECO:0000313" key="4">
    <source>
        <dbReference type="Proteomes" id="UP001159363"/>
    </source>
</evidence>
<dbReference type="EMBL" id="JARBHB010000003">
    <property type="protein sequence ID" value="KAJ8891116.1"/>
    <property type="molecule type" value="Genomic_DNA"/>
</dbReference>
<feature type="region of interest" description="Disordered" evidence="1">
    <location>
        <begin position="20"/>
        <end position="48"/>
    </location>
</feature>
<keyword evidence="4" id="KW-1185">Reference proteome</keyword>
<evidence type="ECO:0000256" key="1">
    <source>
        <dbReference type="SAM" id="MobiDB-lite"/>
    </source>
</evidence>
<accession>A0ABQ9I388</accession>
<proteinExistence type="predicted"/>
<protein>
    <submittedName>
        <fullName evidence="3">Uncharacterized protein</fullName>
    </submittedName>
</protein>
<name>A0ABQ9I388_9NEOP</name>
<reference evidence="3 4" key="1">
    <citation type="submission" date="2023-02" db="EMBL/GenBank/DDBJ databases">
        <title>LHISI_Scaffold_Assembly.</title>
        <authorList>
            <person name="Stuart O.P."/>
            <person name="Cleave R."/>
            <person name="Magrath M.J.L."/>
            <person name="Mikheyev A.S."/>
        </authorList>
    </citation>
    <scope>NUCLEOTIDE SEQUENCE [LARGE SCALE GENOMIC DNA]</scope>
    <source>
        <strain evidence="3">Daus_M_001</strain>
        <tissue evidence="3">Leg muscle</tissue>
    </source>
</reference>
<dbReference type="Proteomes" id="UP001159363">
    <property type="component" value="Chromosome 3"/>
</dbReference>
<feature type="compositionally biased region" description="Basic and acidic residues" evidence="1">
    <location>
        <begin position="21"/>
        <end position="30"/>
    </location>
</feature>
<evidence type="ECO:0000256" key="2">
    <source>
        <dbReference type="SAM" id="SignalP"/>
    </source>
</evidence>
<keyword evidence="2" id="KW-0732">Signal</keyword>